<dbReference type="NCBIfam" id="TIGR00765">
    <property type="entry name" value="yihY_not_rbn"/>
    <property type="match status" value="1"/>
</dbReference>
<dbReference type="Proteomes" id="UP000274695">
    <property type="component" value="Unassembled WGS sequence"/>
</dbReference>
<dbReference type="InterPro" id="IPR036388">
    <property type="entry name" value="WH-like_DNA-bd_sf"/>
</dbReference>
<evidence type="ECO:0000313" key="7">
    <source>
        <dbReference type="EMBL" id="RNL59718.1"/>
    </source>
</evidence>
<keyword evidence="5 6" id="KW-0472">Membrane</keyword>
<feature type="transmembrane region" description="Helical" evidence="6">
    <location>
        <begin position="230"/>
        <end position="252"/>
    </location>
</feature>
<dbReference type="RefSeq" id="WP_123183258.1">
    <property type="nucleotide sequence ID" value="NZ_RHGB01000019.1"/>
</dbReference>
<evidence type="ECO:0000256" key="5">
    <source>
        <dbReference type="ARBA" id="ARBA00023136"/>
    </source>
</evidence>
<proteinExistence type="predicted"/>
<protein>
    <submittedName>
        <fullName evidence="7">YihY/virulence factor BrkB family protein</fullName>
    </submittedName>
</protein>
<evidence type="ECO:0000256" key="1">
    <source>
        <dbReference type="ARBA" id="ARBA00004651"/>
    </source>
</evidence>
<feature type="transmembrane region" description="Helical" evidence="6">
    <location>
        <begin position="156"/>
        <end position="186"/>
    </location>
</feature>
<feature type="transmembrane region" description="Helical" evidence="6">
    <location>
        <begin position="206"/>
        <end position="223"/>
    </location>
</feature>
<organism evidence="7 8">
    <name type="scientific">Zhongshania marina</name>
    <dbReference type="NCBI Taxonomy" id="2304603"/>
    <lineage>
        <taxon>Bacteria</taxon>
        <taxon>Pseudomonadati</taxon>
        <taxon>Pseudomonadota</taxon>
        <taxon>Gammaproteobacteria</taxon>
        <taxon>Cellvibrionales</taxon>
        <taxon>Spongiibacteraceae</taxon>
        <taxon>Zhongshania</taxon>
    </lineage>
</organism>
<dbReference type="Pfam" id="PF03631">
    <property type="entry name" value="Virul_fac_BrkB"/>
    <property type="match status" value="1"/>
</dbReference>
<comment type="caution">
    <text evidence="7">The sequence shown here is derived from an EMBL/GenBank/DDBJ whole genome shotgun (WGS) entry which is preliminary data.</text>
</comment>
<dbReference type="InterPro" id="IPR017039">
    <property type="entry name" value="Virul_fac_BrkB"/>
</dbReference>
<keyword evidence="8" id="KW-1185">Reference proteome</keyword>
<evidence type="ECO:0000256" key="4">
    <source>
        <dbReference type="ARBA" id="ARBA00022989"/>
    </source>
</evidence>
<feature type="transmembrane region" description="Helical" evidence="6">
    <location>
        <begin position="264"/>
        <end position="297"/>
    </location>
</feature>
<reference evidence="7 8" key="1">
    <citation type="submission" date="2018-10" db="EMBL/GenBank/DDBJ databases">
        <title>Draft genome sequence of Zhongshania sp. DSW25-10.</title>
        <authorList>
            <person name="Oh J."/>
        </authorList>
    </citation>
    <scope>NUCLEOTIDE SEQUENCE [LARGE SCALE GENOMIC DNA]</scope>
    <source>
        <strain evidence="7 8">DSW25-10</strain>
    </source>
</reference>
<dbReference type="Gene3D" id="1.10.10.10">
    <property type="entry name" value="Winged helix-like DNA-binding domain superfamily/Winged helix DNA-binding domain"/>
    <property type="match status" value="1"/>
</dbReference>
<keyword evidence="3 6" id="KW-0812">Transmembrane</keyword>
<accession>A0ABX9VZB3</accession>
<sequence length="464" mass="50992">MDKTLNKFVADYLWSEKVVHYSPWRQKLIGALRLLYVVIDDLTKGELTLRAMSLVYTTLLSLVPMMAVSFSVLKAFGMHNKQLEPIMLQFLAPMGAQGVEITDKIIGFIDNVKIGVLGTFGVALLFYTAISLIQKIEATFNYIWRLDQHRSIGRRFADYGSVMLIGPLLVFSAIGLSASVLSGGFVQTISTHLPFVQHLISFATEAAPYLMIIAAFTFFYMFIPNTRVTVRAGLVAGVVSGVLFQSLGWGFGSVVVSASGSGTYAIYSGFAILILFMMWMYISWLILLVGSSVAFYVQHPEYIAPIRRSGDLSIRQRETLALQVMAIIAQRYYQSRKPFSASDFVYRLRVQIQGVTRVLRALKQAGLVAENNEDPPRYLPNAPLEQTSLKTVIDAVRSDGTVPMIALRVPRKPVQGVAEVTAAIDAALDAALASTTVRDMAIGEMDAGGAEDGVDPDSDIVDEK</sequence>
<dbReference type="PANTHER" id="PTHR30213">
    <property type="entry name" value="INNER MEMBRANE PROTEIN YHJD"/>
    <property type="match status" value="1"/>
</dbReference>
<evidence type="ECO:0000256" key="2">
    <source>
        <dbReference type="ARBA" id="ARBA00022475"/>
    </source>
</evidence>
<keyword evidence="4 6" id="KW-1133">Transmembrane helix</keyword>
<dbReference type="EMBL" id="RHGB01000019">
    <property type="protein sequence ID" value="RNL59718.1"/>
    <property type="molecule type" value="Genomic_DNA"/>
</dbReference>
<gene>
    <name evidence="7" type="ORF">D0911_15400</name>
</gene>
<feature type="transmembrane region" description="Helical" evidence="6">
    <location>
        <begin position="54"/>
        <end position="73"/>
    </location>
</feature>
<name>A0ABX9VZB3_9GAMM</name>
<feature type="transmembrane region" description="Helical" evidence="6">
    <location>
        <begin position="114"/>
        <end position="136"/>
    </location>
</feature>
<comment type="subcellular location">
    <subcellularLocation>
        <location evidence="1">Cell membrane</location>
        <topology evidence="1">Multi-pass membrane protein</topology>
    </subcellularLocation>
</comment>
<evidence type="ECO:0000256" key="3">
    <source>
        <dbReference type="ARBA" id="ARBA00022692"/>
    </source>
</evidence>
<dbReference type="PANTHER" id="PTHR30213:SF0">
    <property type="entry name" value="UPF0761 MEMBRANE PROTEIN YIHY"/>
    <property type="match status" value="1"/>
</dbReference>
<evidence type="ECO:0000313" key="8">
    <source>
        <dbReference type="Proteomes" id="UP000274695"/>
    </source>
</evidence>
<evidence type="ECO:0000256" key="6">
    <source>
        <dbReference type="SAM" id="Phobius"/>
    </source>
</evidence>
<keyword evidence="2" id="KW-1003">Cell membrane</keyword>